<evidence type="ECO:0000313" key="2">
    <source>
        <dbReference type="EMBL" id="KZW01063.1"/>
    </source>
</evidence>
<keyword evidence="1" id="KW-1133">Transmembrane helix</keyword>
<proteinExistence type="predicted"/>
<keyword evidence="1" id="KW-0472">Membrane</keyword>
<keyword evidence="3" id="KW-1185">Reference proteome</keyword>
<feature type="transmembrane region" description="Helical" evidence="1">
    <location>
        <begin position="25"/>
        <end position="49"/>
    </location>
</feature>
<organism evidence="2 3">
    <name type="scientific">Exidia glandulosa HHB12029</name>
    <dbReference type="NCBI Taxonomy" id="1314781"/>
    <lineage>
        <taxon>Eukaryota</taxon>
        <taxon>Fungi</taxon>
        <taxon>Dikarya</taxon>
        <taxon>Basidiomycota</taxon>
        <taxon>Agaricomycotina</taxon>
        <taxon>Agaricomycetes</taxon>
        <taxon>Auriculariales</taxon>
        <taxon>Exidiaceae</taxon>
        <taxon>Exidia</taxon>
    </lineage>
</organism>
<dbReference type="AlphaFoldDB" id="A0A165NQ74"/>
<dbReference type="InParanoid" id="A0A165NQ74"/>
<reference evidence="2 3" key="1">
    <citation type="journal article" date="2016" name="Mol. Biol. Evol.">
        <title>Comparative Genomics of Early-Diverging Mushroom-Forming Fungi Provides Insights into the Origins of Lignocellulose Decay Capabilities.</title>
        <authorList>
            <person name="Nagy L.G."/>
            <person name="Riley R."/>
            <person name="Tritt A."/>
            <person name="Adam C."/>
            <person name="Daum C."/>
            <person name="Floudas D."/>
            <person name="Sun H."/>
            <person name="Yadav J.S."/>
            <person name="Pangilinan J."/>
            <person name="Larsson K.H."/>
            <person name="Matsuura K."/>
            <person name="Barry K."/>
            <person name="Labutti K."/>
            <person name="Kuo R."/>
            <person name="Ohm R.A."/>
            <person name="Bhattacharya S.S."/>
            <person name="Shirouzu T."/>
            <person name="Yoshinaga Y."/>
            <person name="Martin F.M."/>
            <person name="Grigoriev I.V."/>
            <person name="Hibbett D.S."/>
        </authorList>
    </citation>
    <scope>NUCLEOTIDE SEQUENCE [LARGE SCALE GENOMIC DNA]</scope>
    <source>
        <strain evidence="2 3">HHB12029</strain>
    </source>
</reference>
<evidence type="ECO:0000313" key="3">
    <source>
        <dbReference type="Proteomes" id="UP000077266"/>
    </source>
</evidence>
<protein>
    <submittedName>
        <fullName evidence="2">Uncharacterized protein</fullName>
    </submittedName>
</protein>
<name>A0A165NQ74_EXIGL</name>
<gene>
    <name evidence="2" type="ORF">EXIGLDRAFT_99261</name>
</gene>
<evidence type="ECO:0000256" key="1">
    <source>
        <dbReference type="SAM" id="Phobius"/>
    </source>
</evidence>
<keyword evidence="1" id="KW-0812">Transmembrane</keyword>
<dbReference type="Proteomes" id="UP000077266">
    <property type="component" value="Unassembled WGS sequence"/>
</dbReference>
<dbReference type="EMBL" id="KV425896">
    <property type="protein sequence ID" value="KZW01063.1"/>
    <property type="molecule type" value="Genomic_DNA"/>
</dbReference>
<accession>A0A165NQ74</accession>
<sequence>MSIEVCPAVSMQAHSARRPRRSPTAYGICAIILFALLSPLARCVGLALMSPCISDLRSSAVLVRSHNICEAFYLVSMRCLATLQAVAYRSEPIERMSHVRRERKIPRPHLSSPCGRGMRICAGLCAYIRIQESRSRCGSVRRCCARQRRRRD</sequence>